<dbReference type="RefSeq" id="WP_013784407.1">
    <property type="nucleotide sequence ID" value="NC_015554.1"/>
</dbReference>
<sequence length="165" mass="18321">MLISEAVGKIIGLVLAHSVLIGSDLQEGELLVPLVIYYLGENREIKTFEAVTQQNAVILGQEFLHSLSQKSDSWAYVQDGLITLENGSKQDVYFIKAWAKGMSEPMELYQMYNTQPFALVDNIKVLNYADTGLTPKDADSFVAALDEGIFSHPSASEEDIGKWFK</sequence>
<dbReference type="AlphaFoldDB" id="F5Z8S9"/>
<evidence type="ECO:0000313" key="1">
    <source>
        <dbReference type="EMBL" id="AEF03472.1"/>
    </source>
</evidence>
<reference evidence="1 2" key="1">
    <citation type="journal article" date="2011" name="J. Bacteriol.">
        <title>Complete genome sequence of the polycyclic aromatic hydrocarbon-degrading bacterium Alteromonas sp. strain SN2.</title>
        <authorList>
            <person name="Jin H.M."/>
            <person name="Jeong H."/>
            <person name="Moon E.J."/>
            <person name="Math R.K."/>
            <person name="Lee K."/>
            <person name="Kim H.J."/>
            <person name="Jeon C.O."/>
            <person name="Oh T.K."/>
            <person name="Kim J.F."/>
        </authorList>
    </citation>
    <scope>NUCLEOTIDE SEQUENCE [LARGE SCALE GENOMIC DNA]</scope>
    <source>
        <strain evidence="2">JCM 17741 / KACC 18427 / KCTC 11700BP / SN2</strain>
    </source>
</reference>
<dbReference type="KEGG" id="alt:ambt_09730"/>
<accession>F5Z8S9</accession>
<gene>
    <name evidence="1" type="ordered locus">ambt_09730</name>
</gene>
<dbReference type="EMBL" id="CP002339">
    <property type="protein sequence ID" value="AEF03472.1"/>
    <property type="molecule type" value="Genomic_DNA"/>
</dbReference>
<protein>
    <submittedName>
        <fullName evidence="1">Uncharacterized protein</fullName>
    </submittedName>
</protein>
<evidence type="ECO:0000313" key="2">
    <source>
        <dbReference type="Proteomes" id="UP000000683"/>
    </source>
</evidence>
<name>F5Z8S9_ALTNA</name>
<proteinExistence type="predicted"/>
<dbReference type="HOGENOM" id="CLU_1632138_0_0_6"/>
<organism evidence="1 2">
    <name type="scientific">Alteromonas naphthalenivorans</name>
    <dbReference type="NCBI Taxonomy" id="715451"/>
    <lineage>
        <taxon>Bacteria</taxon>
        <taxon>Pseudomonadati</taxon>
        <taxon>Pseudomonadota</taxon>
        <taxon>Gammaproteobacteria</taxon>
        <taxon>Alteromonadales</taxon>
        <taxon>Alteromonadaceae</taxon>
        <taxon>Alteromonas/Salinimonas group</taxon>
        <taxon>Alteromonas</taxon>
    </lineage>
</organism>
<dbReference type="Proteomes" id="UP000000683">
    <property type="component" value="Chromosome"/>
</dbReference>
<keyword evidence="2" id="KW-1185">Reference proteome</keyword>